<evidence type="ECO:0000259" key="2">
    <source>
        <dbReference type="Pfam" id="PF05970"/>
    </source>
</evidence>
<comment type="caution">
    <text evidence="4">The sequence shown here is derived from an EMBL/GenBank/DDBJ whole genome shotgun (WGS) entry which is preliminary data.</text>
</comment>
<name>A0A8S3WVZ2_PARAO</name>
<dbReference type="GO" id="GO:0006310">
    <property type="term" value="P:DNA recombination"/>
    <property type="evidence" value="ECO:0007669"/>
    <property type="project" value="UniProtKB-KW"/>
</dbReference>
<evidence type="ECO:0000313" key="4">
    <source>
        <dbReference type="EMBL" id="CAG4983354.1"/>
    </source>
</evidence>
<dbReference type="GO" id="GO:0016787">
    <property type="term" value="F:hydrolase activity"/>
    <property type="evidence" value="ECO:0007669"/>
    <property type="project" value="UniProtKB-KW"/>
</dbReference>
<protein>
    <recommendedName>
        <fullName evidence="1">ATP-dependent DNA helicase</fullName>
        <ecNumber evidence="1">5.6.2.3</ecNumber>
    </recommendedName>
</protein>
<sequence length="1506" mass="170483">MVKALPRSINDDNVITVELKRKFCYKHGRKEQVRPEIIRRAAEYLVTCDLFRTYGIELEGSWTNNETEDTVECTCSSPEQESNVDEIPDVNPGGTETLLDENQDLSIVMAPGEGERPISLLFDRHLEELAFIKVHCAIERKYLVNLSHSEVTRSEISRNDRRAVRPDYLFTALKKQQTIAVKNNVTTCLRKKTARGAPVFACNVLQNNFVDNLVQHDDGYRVLGGIRNSPAHWESEKKKLLAMVRQFGVPTLFLTISAAEVQWIPLLILLSEVVDKKKLTELEAENLPYDTKTRLIQSDPFICATYFEIKLKEIQKTWSCSSGPFLNYKITHFYYRIEFQHRGSPHAHMMLWLDEAPTFVPGDTASARDISKFVDNIISCNSTEVPDELRRLQLHKHTHTCRPTSDRLCRFGIPFFPMDKTKVLKELSKDDPEFKKSKQLAKDICQKIQNIPAEIYTFVDFLDWIRYILLTILTRLTEGCLVFCVKLWTKLKKGNKSVKDSLRIVSNVFLNSSEISAQEAIYVLTGLPLSRASEAAMYINTSLPQERVHILKSYLDLQSLAPDSSDIFQKGIIDYYSKRPLSLENISLSHFVAYYTYSKKTHSASSIETLNDSSQAINYSQAVEEVEAEGNWIPLQDNLGYIRKRTKTRVIRFRRYSYIDDPDNFYREQIMLYIPWRSEEEELLNPNINIKDIFDEYKERIKAESKQFNKLGDAEMFETLLTEIRNVELINEEEDLQGRGVNVDVFEGFEFETQTVDIAEELIPGGNPGPQLCGDPSTFIAQPPVLSHDDFLILTRKLNDAQRDTLFHIYQHFSITSPHPLYLFISGGAGVGKSILIKAIYQCLTLLFNREAGSNPDELKILLTAFTGKAAFGIGGQTIHSALGLPVSQAGNILPELSPSVANTLATKLAKLRLIVIDEISMLGSRTFHQINRRLQQIFHSSTFFSGISVIVVGDFRQLPPVGDNWVFQANSRNPLAEIAGTPLWDLFVLTELKEIMRQRDDVAFATALNNMASGCMSPEDVNLIEGRCFSKSSLPDTCKGAVHLFSSNREVDGHNSKILSNMTTEGAISRAVDRVSGEANPAMKEKALNTVAKLPTSQTYGLPNAITLKITAKYMMTVNINTSDGLVNGTTGVLTAIDFAVNPTTGERRPLRIWICFDDVNIGKLKRIQSSTSLTRYQTRLKNNWTPIEPVTYTVKRYKSSNLQVRRSQFPVVPAEAVTIHKSQGSTLEKVVVHLKPNILRSMLYVACSRATSSKGLFIVTETFRPPRPPSEHDSVVTEMRKLKLNPLIPIYRFLREPRSSCQIMFHNVQSLRKHLQDVVTDPQTMACDIYLAVETWSCLQDLFNMNNFEEIVRTNGPKQYSANPGFGVSAMIKHNLEYSNPRSYSEISGTEHCEAVSFEVNNVKIVALYRSCKCPNSVAVGFISNLLSHNSSCIIFGDFNEDYLSNSNTAVFKLLNDAGYHSMLQPLPTTRGGTQIDNIFSNFPCVVGIYNSFFSYHRPLWARF</sequence>
<keyword evidence="1" id="KW-0378">Hydrolase</keyword>
<dbReference type="GO" id="GO:0006281">
    <property type="term" value="P:DNA repair"/>
    <property type="evidence" value="ECO:0007669"/>
    <property type="project" value="UniProtKB-KW"/>
</dbReference>
<feature type="domain" description="DNA helicase Pif1-like DEAD-box helicase" evidence="2">
    <location>
        <begin position="798"/>
        <end position="1003"/>
    </location>
</feature>
<dbReference type="OrthoDB" id="6141723at2759"/>
<keyword evidence="1" id="KW-0347">Helicase</keyword>
<comment type="cofactor">
    <cofactor evidence="1">
        <name>Mg(2+)</name>
        <dbReference type="ChEBI" id="CHEBI:18420"/>
    </cofactor>
</comment>
<keyword evidence="1" id="KW-0233">DNA recombination</keyword>
<comment type="similarity">
    <text evidence="1">Belongs to the helicase family.</text>
</comment>
<evidence type="ECO:0000256" key="1">
    <source>
        <dbReference type="RuleBase" id="RU363044"/>
    </source>
</evidence>
<keyword evidence="1" id="KW-0547">Nucleotide-binding</keyword>
<accession>A0A8S3WVZ2</accession>
<dbReference type="Proteomes" id="UP000691718">
    <property type="component" value="Unassembled WGS sequence"/>
</dbReference>
<reference evidence="4" key="1">
    <citation type="submission" date="2021-04" db="EMBL/GenBank/DDBJ databases">
        <authorList>
            <person name="Tunstrom K."/>
        </authorList>
    </citation>
    <scope>NUCLEOTIDE SEQUENCE</scope>
</reference>
<dbReference type="GO" id="GO:0000723">
    <property type="term" value="P:telomere maintenance"/>
    <property type="evidence" value="ECO:0007669"/>
    <property type="project" value="InterPro"/>
</dbReference>
<dbReference type="PANTHER" id="PTHR47642:SF5">
    <property type="entry name" value="ATP-DEPENDENT DNA HELICASE"/>
    <property type="match status" value="1"/>
</dbReference>
<dbReference type="PANTHER" id="PTHR47642">
    <property type="entry name" value="ATP-DEPENDENT DNA HELICASE"/>
    <property type="match status" value="1"/>
</dbReference>
<dbReference type="CDD" id="cd18809">
    <property type="entry name" value="SF1_C_RecD"/>
    <property type="match status" value="1"/>
</dbReference>
<dbReference type="GO" id="GO:0043139">
    <property type="term" value="F:5'-3' DNA helicase activity"/>
    <property type="evidence" value="ECO:0007669"/>
    <property type="project" value="UniProtKB-EC"/>
</dbReference>
<dbReference type="Pfam" id="PF05970">
    <property type="entry name" value="PIF1"/>
    <property type="match status" value="1"/>
</dbReference>
<dbReference type="InterPro" id="IPR010285">
    <property type="entry name" value="DNA_helicase_pif1-like_DEAD"/>
</dbReference>
<evidence type="ECO:0000259" key="3">
    <source>
        <dbReference type="Pfam" id="PF14214"/>
    </source>
</evidence>
<comment type="catalytic activity">
    <reaction evidence="1">
        <text>ATP + H2O = ADP + phosphate + H(+)</text>
        <dbReference type="Rhea" id="RHEA:13065"/>
        <dbReference type="ChEBI" id="CHEBI:15377"/>
        <dbReference type="ChEBI" id="CHEBI:15378"/>
        <dbReference type="ChEBI" id="CHEBI:30616"/>
        <dbReference type="ChEBI" id="CHEBI:43474"/>
        <dbReference type="ChEBI" id="CHEBI:456216"/>
        <dbReference type="EC" id="5.6.2.3"/>
    </reaction>
</comment>
<proteinExistence type="inferred from homology"/>
<dbReference type="Pfam" id="PF14214">
    <property type="entry name" value="Helitron_like_N"/>
    <property type="match status" value="1"/>
</dbReference>
<evidence type="ECO:0000313" key="5">
    <source>
        <dbReference type="Proteomes" id="UP000691718"/>
    </source>
</evidence>
<organism evidence="4 5">
    <name type="scientific">Parnassius apollo</name>
    <name type="common">Apollo butterfly</name>
    <name type="synonym">Papilio apollo</name>
    <dbReference type="NCBI Taxonomy" id="110799"/>
    <lineage>
        <taxon>Eukaryota</taxon>
        <taxon>Metazoa</taxon>
        <taxon>Ecdysozoa</taxon>
        <taxon>Arthropoda</taxon>
        <taxon>Hexapoda</taxon>
        <taxon>Insecta</taxon>
        <taxon>Pterygota</taxon>
        <taxon>Neoptera</taxon>
        <taxon>Endopterygota</taxon>
        <taxon>Lepidoptera</taxon>
        <taxon>Glossata</taxon>
        <taxon>Ditrysia</taxon>
        <taxon>Papilionoidea</taxon>
        <taxon>Papilionidae</taxon>
        <taxon>Parnassiinae</taxon>
        <taxon>Parnassini</taxon>
        <taxon>Parnassius</taxon>
        <taxon>Parnassius</taxon>
    </lineage>
</organism>
<dbReference type="InterPro" id="IPR025476">
    <property type="entry name" value="Helitron_helicase-like"/>
</dbReference>
<keyword evidence="1" id="KW-0227">DNA damage</keyword>
<keyword evidence="1" id="KW-0067">ATP-binding</keyword>
<keyword evidence="1" id="KW-0234">DNA repair</keyword>
<dbReference type="GO" id="GO:0005524">
    <property type="term" value="F:ATP binding"/>
    <property type="evidence" value="ECO:0007669"/>
    <property type="project" value="UniProtKB-KW"/>
</dbReference>
<dbReference type="InterPro" id="IPR051055">
    <property type="entry name" value="PIF1_helicase"/>
</dbReference>
<gene>
    <name evidence="4" type="ORF">PAPOLLO_LOCUS10622</name>
</gene>
<feature type="domain" description="Helitron helicase-like" evidence="3">
    <location>
        <begin position="180"/>
        <end position="351"/>
    </location>
</feature>
<dbReference type="EC" id="5.6.2.3" evidence="1"/>
<dbReference type="EMBL" id="CAJQZP010000758">
    <property type="protein sequence ID" value="CAG4983354.1"/>
    <property type="molecule type" value="Genomic_DNA"/>
</dbReference>
<keyword evidence="5" id="KW-1185">Reference proteome</keyword>